<accession>A0A6G0S2I1</accession>
<feature type="region of interest" description="Disordered" evidence="1">
    <location>
        <begin position="94"/>
        <end position="140"/>
    </location>
</feature>
<feature type="compositionally biased region" description="Basic and acidic residues" evidence="1">
    <location>
        <begin position="94"/>
        <end position="105"/>
    </location>
</feature>
<reference evidence="2 3" key="1">
    <citation type="submission" date="2018-09" db="EMBL/GenBank/DDBJ databases">
        <title>Genomic investigation of the strawberry pathogen Phytophthora fragariae indicates pathogenicity is determined by transcriptional variation in three key races.</title>
        <authorList>
            <person name="Adams T.M."/>
            <person name="Armitage A.D."/>
            <person name="Sobczyk M.K."/>
            <person name="Bates H.J."/>
            <person name="Dunwell J.M."/>
            <person name="Nellist C.F."/>
            <person name="Harrison R.J."/>
        </authorList>
    </citation>
    <scope>NUCLEOTIDE SEQUENCE [LARGE SCALE GENOMIC DNA]</scope>
    <source>
        <strain evidence="2 3">NOV-77</strain>
    </source>
</reference>
<feature type="region of interest" description="Disordered" evidence="1">
    <location>
        <begin position="1"/>
        <end position="35"/>
    </location>
</feature>
<feature type="compositionally biased region" description="Polar residues" evidence="1">
    <location>
        <begin position="1"/>
        <end position="11"/>
    </location>
</feature>
<dbReference type="EMBL" id="QXFY01000314">
    <property type="protein sequence ID" value="KAE9348258.1"/>
    <property type="molecule type" value="Genomic_DNA"/>
</dbReference>
<comment type="caution">
    <text evidence="2">The sequence shown here is derived from an EMBL/GenBank/DDBJ whole genome shotgun (WGS) entry which is preliminary data.</text>
</comment>
<dbReference type="Proteomes" id="UP000486351">
    <property type="component" value="Unassembled WGS sequence"/>
</dbReference>
<evidence type="ECO:0000313" key="3">
    <source>
        <dbReference type="Proteomes" id="UP000486351"/>
    </source>
</evidence>
<name>A0A6G0S2I1_9STRA</name>
<evidence type="ECO:0000256" key="1">
    <source>
        <dbReference type="SAM" id="MobiDB-lite"/>
    </source>
</evidence>
<sequence length="140" mass="15874">MRKDVTTTSLHGVTDTPDADPGTTESAEADGVGPRVMEVADVHGDSAGNDDAMVRTKQDEISQARLARHKARKAAKRQRFRALQLSRRREARVTESERREARRYDGGNGVRRRAKPWRRYGSGVKKTTAIQKRVRRRRHA</sequence>
<evidence type="ECO:0000313" key="2">
    <source>
        <dbReference type="EMBL" id="KAE9348258.1"/>
    </source>
</evidence>
<protein>
    <submittedName>
        <fullName evidence="2">Uncharacterized protein</fullName>
    </submittedName>
</protein>
<gene>
    <name evidence="2" type="ORF">PF008_g7416</name>
</gene>
<organism evidence="2 3">
    <name type="scientific">Phytophthora fragariae</name>
    <dbReference type="NCBI Taxonomy" id="53985"/>
    <lineage>
        <taxon>Eukaryota</taxon>
        <taxon>Sar</taxon>
        <taxon>Stramenopiles</taxon>
        <taxon>Oomycota</taxon>
        <taxon>Peronosporomycetes</taxon>
        <taxon>Peronosporales</taxon>
        <taxon>Peronosporaceae</taxon>
        <taxon>Phytophthora</taxon>
    </lineage>
</organism>
<proteinExistence type="predicted"/>
<dbReference type="AlphaFoldDB" id="A0A6G0S2I1"/>